<dbReference type="Proteomes" id="UP000824055">
    <property type="component" value="Unassembled WGS sequence"/>
</dbReference>
<keyword evidence="1" id="KW-1133">Transmembrane helix</keyword>
<feature type="transmembrane region" description="Helical" evidence="1">
    <location>
        <begin position="56"/>
        <end position="77"/>
    </location>
</feature>
<keyword evidence="1" id="KW-0812">Transmembrane</keyword>
<keyword evidence="1" id="KW-0472">Membrane</keyword>
<reference evidence="2" key="2">
    <citation type="submission" date="2021-04" db="EMBL/GenBank/DDBJ databases">
        <authorList>
            <person name="Gilroy R."/>
        </authorList>
    </citation>
    <scope>NUCLEOTIDE SEQUENCE</scope>
    <source>
        <strain evidence="2">ChiHecec3B27-8219</strain>
    </source>
</reference>
<evidence type="ECO:0000313" key="3">
    <source>
        <dbReference type="Proteomes" id="UP000824055"/>
    </source>
</evidence>
<name>A0A9D2FYD5_9BACT</name>
<feature type="transmembrane region" description="Helical" evidence="1">
    <location>
        <begin position="162"/>
        <end position="185"/>
    </location>
</feature>
<feature type="transmembrane region" description="Helical" evidence="1">
    <location>
        <begin position="103"/>
        <end position="130"/>
    </location>
</feature>
<gene>
    <name evidence="2" type="ORF">H9966_03420</name>
</gene>
<reference evidence="2" key="1">
    <citation type="journal article" date="2021" name="PeerJ">
        <title>Extensive microbial diversity within the chicken gut microbiome revealed by metagenomics and culture.</title>
        <authorList>
            <person name="Gilroy R."/>
            <person name="Ravi A."/>
            <person name="Getino M."/>
            <person name="Pursley I."/>
            <person name="Horton D.L."/>
            <person name="Alikhan N.F."/>
            <person name="Baker D."/>
            <person name="Gharbi K."/>
            <person name="Hall N."/>
            <person name="Watson M."/>
            <person name="Adriaenssens E.M."/>
            <person name="Foster-Nyarko E."/>
            <person name="Jarju S."/>
            <person name="Secka A."/>
            <person name="Antonio M."/>
            <person name="Oren A."/>
            <person name="Chaudhuri R.R."/>
            <person name="La Ragione R."/>
            <person name="Hildebrand F."/>
            <person name="Pallen M.J."/>
        </authorList>
    </citation>
    <scope>NUCLEOTIDE SEQUENCE</scope>
    <source>
        <strain evidence="2">ChiHecec3B27-8219</strain>
    </source>
</reference>
<evidence type="ECO:0000256" key="1">
    <source>
        <dbReference type="SAM" id="Phobius"/>
    </source>
</evidence>
<feature type="transmembrane region" description="Helical" evidence="1">
    <location>
        <begin position="192"/>
        <end position="211"/>
    </location>
</feature>
<feature type="transmembrane region" description="Helical" evidence="1">
    <location>
        <begin position="226"/>
        <end position="245"/>
    </location>
</feature>
<sequence length="263" mass="28972">MKAFQLKRFGHMMAWTLRGERKNWLTVVVTVCASYFLFLGYPIWKSHGGEVDAERGVIMCLGVTCGIYVVLLTQLIANLKTKEKRVAYLSLPASPLEKYLSRLLYVGLLVPLTLPVAFVAADLLATLFAWTVGSPYALDGIAYAWSLAAKFFAGLDNDQVRVVAYGGVTLAMAVATLLMLCSTLFRRGPQVAAVVFVVTVFALGKAILWLGDSGFIFRLSETEAKWAFGLAGTALLLVTLGELWLSYRVFRRLQVVPGRFTNL</sequence>
<proteinExistence type="predicted"/>
<accession>A0A9D2FYD5</accession>
<dbReference type="EMBL" id="DXBE01000028">
    <property type="protein sequence ID" value="HIZ68922.1"/>
    <property type="molecule type" value="Genomic_DNA"/>
</dbReference>
<dbReference type="AlphaFoldDB" id="A0A9D2FYD5"/>
<comment type="caution">
    <text evidence="2">The sequence shown here is derived from an EMBL/GenBank/DDBJ whole genome shotgun (WGS) entry which is preliminary data.</text>
</comment>
<feature type="transmembrane region" description="Helical" evidence="1">
    <location>
        <begin position="23"/>
        <end position="44"/>
    </location>
</feature>
<organism evidence="2 3">
    <name type="scientific">Candidatus Prevotella avicola</name>
    <dbReference type="NCBI Taxonomy" id="2838738"/>
    <lineage>
        <taxon>Bacteria</taxon>
        <taxon>Pseudomonadati</taxon>
        <taxon>Bacteroidota</taxon>
        <taxon>Bacteroidia</taxon>
        <taxon>Bacteroidales</taxon>
        <taxon>Prevotellaceae</taxon>
        <taxon>Prevotella</taxon>
    </lineage>
</organism>
<evidence type="ECO:0000313" key="2">
    <source>
        <dbReference type="EMBL" id="HIZ68922.1"/>
    </source>
</evidence>
<protein>
    <submittedName>
        <fullName evidence="2">Uncharacterized protein</fullName>
    </submittedName>
</protein>